<sequence length="167" mass="18761">MKVQGEEVEERAATVAVQVGPIQSNNNDESKWSELIADLQARGMETANGDDKRRCFAMPSPLLKIARFSVLLGSDHMPRCLLEAVRCSSQKSCRMIRSPQVPSSLCNNRLREEYRQLPLRLILPDLLPGLLPLPQPRHSGVPPPDHLQDLPPDLYPFPLPHEWCPLA</sequence>
<evidence type="ECO:0000313" key="1">
    <source>
        <dbReference type="EMBL" id="MED6213545.1"/>
    </source>
</evidence>
<organism evidence="1 2">
    <name type="scientific">Stylosanthes scabra</name>
    <dbReference type="NCBI Taxonomy" id="79078"/>
    <lineage>
        <taxon>Eukaryota</taxon>
        <taxon>Viridiplantae</taxon>
        <taxon>Streptophyta</taxon>
        <taxon>Embryophyta</taxon>
        <taxon>Tracheophyta</taxon>
        <taxon>Spermatophyta</taxon>
        <taxon>Magnoliopsida</taxon>
        <taxon>eudicotyledons</taxon>
        <taxon>Gunneridae</taxon>
        <taxon>Pentapetalae</taxon>
        <taxon>rosids</taxon>
        <taxon>fabids</taxon>
        <taxon>Fabales</taxon>
        <taxon>Fabaceae</taxon>
        <taxon>Papilionoideae</taxon>
        <taxon>50 kb inversion clade</taxon>
        <taxon>dalbergioids sensu lato</taxon>
        <taxon>Dalbergieae</taxon>
        <taxon>Pterocarpus clade</taxon>
        <taxon>Stylosanthes</taxon>
    </lineage>
</organism>
<proteinExistence type="predicted"/>
<dbReference type="EMBL" id="JASCZI010243742">
    <property type="protein sequence ID" value="MED6213545.1"/>
    <property type="molecule type" value="Genomic_DNA"/>
</dbReference>
<dbReference type="Proteomes" id="UP001341840">
    <property type="component" value="Unassembled WGS sequence"/>
</dbReference>
<keyword evidence="2" id="KW-1185">Reference proteome</keyword>
<name>A0ABU6YW05_9FABA</name>
<comment type="caution">
    <text evidence="1">The sequence shown here is derived from an EMBL/GenBank/DDBJ whole genome shotgun (WGS) entry which is preliminary data.</text>
</comment>
<reference evidence="1 2" key="1">
    <citation type="journal article" date="2023" name="Plants (Basel)">
        <title>Bridging the Gap: Combining Genomics and Transcriptomics Approaches to Understand Stylosanthes scabra, an Orphan Legume from the Brazilian Caatinga.</title>
        <authorList>
            <person name="Ferreira-Neto J.R.C."/>
            <person name="da Silva M.D."/>
            <person name="Binneck E."/>
            <person name="de Melo N.F."/>
            <person name="da Silva R.H."/>
            <person name="de Melo A.L.T.M."/>
            <person name="Pandolfi V."/>
            <person name="Bustamante F.O."/>
            <person name="Brasileiro-Vidal A.C."/>
            <person name="Benko-Iseppon A.M."/>
        </authorList>
    </citation>
    <scope>NUCLEOTIDE SEQUENCE [LARGE SCALE GENOMIC DNA]</scope>
    <source>
        <tissue evidence="1">Leaves</tissue>
    </source>
</reference>
<gene>
    <name evidence="1" type="ORF">PIB30_094439</name>
</gene>
<protein>
    <submittedName>
        <fullName evidence="1">Uncharacterized protein</fullName>
    </submittedName>
</protein>
<accession>A0ABU6YW05</accession>
<evidence type="ECO:0000313" key="2">
    <source>
        <dbReference type="Proteomes" id="UP001341840"/>
    </source>
</evidence>